<dbReference type="AlphaFoldDB" id="A0A7X1WC45"/>
<evidence type="ECO:0000313" key="2">
    <source>
        <dbReference type="Proteomes" id="UP000441404"/>
    </source>
</evidence>
<dbReference type="Proteomes" id="UP000441404">
    <property type="component" value="Unassembled WGS sequence"/>
</dbReference>
<gene>
    <name evidence="1" type="ORF">GHO40_20055</name>
</gene>
<proteinExistence type="predicted"/>
<reference evidence="1 2" key="1">
    <citation type="submission" date="2019-10" db="EMBL/GenBank/DDBJ databases">
        <title>Evaluation of single-gene subtyping targets for Pseudomonas.</title>
        <authorList>
            <person name="Reichler S.J."/>
            <person name="Orsi R.H."/>
            <person name="Wiedmann M."/>
            <person name="Martin N.H."/>
            <person name="Murphy S.I."/>
        </authorList>
    </citation>
    <scope>NUCLEOTIDE SEQUENCE [LARGE SCALE GENOMIC DNA]</scope>
    <source>
        <strain evidence="1 2">FSL R10-3257</strain>
    </source>
</reference>
<comment type="caution">
    <text evidence="1">The sequence shown here is derived from an EMBL/GenBank/DDBJ whole genome shotgun (WGS) entry which is preliminary data.</text>
</comment>
<protein>
    <submittedName>
        <fullName evidence="1">Uncharacterized protein</fullName>
    </submittedName>
</protein>
<organism evidence="1 2">
    <name type="scientific">Pseudomonas helleri</name>
    <dbReference type="NCBI Taxonomy" id="1608996"/>
    <lineage>
        <taxon>Bacteria</taxon>
        <taxon>Pseudomonadati</taxon>
        <taxon>Pseudomonadota</taxon>
        <taxon>Gammaproteobacteria</taxon>
        <taxon>Pseudomonadales</taxon>
        <taxon>Pseudomonadaceae</taxon>
        <taxon>Pseudomonas</taxon>
    </lineage>
</organism>
<evidence type="ECO:0000313" key="1">
    <source>
        <dbReference type="EMBL" id="MQT49002.1"/>
    </source>
</evidence>
<accession>A0A7X1WC45</accession>
<name>A0A7X1WC45_9PSED</name>
<dbReference type="EMBL" id="WIWJ01000042">
    <property type="protein sequence ID" value="MQT49002.1"/>
    <property type="molecule type" value="Genomic_DNA"/>
</dbReference>
<dbReference type="RefSeq" id="WP_114942421.1">
    <property type="nucleotide sequence ID" value="NZ_WIWJ01000042.1"/>
</dbReference>
<sequence length="87" mass="9969">MNIEDLPRTPFVSIVECNDFFLTVKFNVDRAMIQNRQFNRSLNALKNKLNYPWMNVGKPAKFGNTKLNVSALKTFIEAIESISTDAK</sequence>